<accession>A0A0N5AAP4</accession>
<dbReference type="WBParaSite" id="SMUV_0000122001-mRNA-1">
    <property type="protein sequence ID" value="SMUV_0000122001-mRNA-1"/>
    <property type="gene ID" value="SMUV_0000122001"/>
</dbReference>
<dbReference type="GO" id="GO:0005739">
    <property type="term" value="C:mitochondrion"/>
    <property type="evidence" value="ECO:0007669"/>
    <property type="project" value="InterPro"/>
</dbReference>
<keyword evidence="1" id="KW-1133">Transmembrane helix</keyword>
<organism evidence="2 3">
    <name type="scientific">Syphacia muris</name>
    <dbReference type="NCBI Taxonomy" id="451379"/>
    <lineage>
        <taxon>Eukaryota</taxon>
        <taxon>Metazoa</taxon>
        <taxon>Ecdysozoa</taxon>
        <taxon>Nematoda</taxon>
        <taxon>Chromadorea</taxon>
        <taxon>Rhabditida</taxon>
        <taxon>Spirurina</taxon>
        <taxon>Oxyuridomorpha</taxon>
        <taxon>Oxyuroidea</taxon>
        <taxon>Oxyuridae</taxon>
        <taxon>Syphacia</taxon>
    </lineage>
</organism>
<keyword evidence="1" id="KW-0812">Transmembrane</keyword>
<dbReference type="InterPro" id="IPR018625">
    <property type="entry name" value="Pet100"/>
</dbReference>
<evidence type="ECO:0000313" key="3">
    <source>
        <dbReference type="WBParaSite" id="SMUV_0000122001-mRNA-1"/>
    </source>
</evidence>
<proteinExistence type="predicted"/>
<protein>
    <submittedName>
        <fullName evidence="3">Uncharacterized protein</fullName>
    </submittedName>
</protein>
<feature type="transmembrane region" description="Helical" evidence="1">
    <location>
        <begin position="12"/>
        <end position="31"/>
    </location>
</feature>
<keyword evidence="1" id="KW-0472">Membrane</keyword>
<reference evidence="3" key="1">
    <citation type="submission" date="2017-02" db="UniProtKB">
        <authorList>
            <consortium name="WormBaseParasite"/>
        </authorList>
    </citation>
    <scope>IDENTIFICATION</scope>
</reference>
<evidence type="ECO:0000256" key="1">
    <source>
        <dbReference type="SAM" id="Phobius"/>
    </source>
</evidence>
<dbReference type="AlphaFoldDB" id="A0A0N5AAP4"/>
<name>A0A0N5AAP4_9BILA</name>
<dbReference type="Proteomes" id="UP000046393">
    <property type="component" value="Unplaced"/>
</dbReference>
<evidence type="ECO:0000313" key="2">
    <source>
        <dbReference type="Proteomes" id="UP000046393"/>
    </source>
</evidence>
<dbReference type="Pfam" id="PF09803">
    <property type="entry name" value="Pet100"/>
    <property type="match status" value="1"/>
</dbReference>
<dbReference type="GO" id="GO:0033617">
    <property type="term" value="P:mitochondrial respiratory chain complex IV assembly"/>
    <property type="evidence" value="ECO:0007669"/>
    <property type="project" value="InterPro"/>
</dbReference>
<keyword evidence="2" id="KW-1185">Reference proteome</keyword>
<sequence>MFGGFRGKLELFRFATLMTTPIFMFWLYSFFEDSYKEKYDKMLENMPLSKKTGGSALQQYFEELDDKRSKKLLEAKKKLLGEASARDE</sequence>